<evidence type="ECO:0000313" key="1">
    <source>
        <dbReference type="EMBL" id="SKB90505.1"/>
    </source>
</evidence>
<dbReference type="RefSeq" id="WP_079644135.1">
    <property type="nucleotide sequence ID" value="NZ_FUZF01000014.1"/>
</dbReference>
<proteinExistence type="predicted"/>
<name>A0A1T5F2U6_9SPHI</name>
<reference evidence="2" key="1">
    <citation type="submission" date="2017-02" db="EMBL/GenBank/DDBJ databases">
        <authorList>
            <person name="Varghese N."/>
            <person name="Submissions S."/>
        </authorList>
    </citation>
    <scope>NUCLEOTIDE SEQUENCE [LARGE SCALE GENOMIC DNA]</scope>
    <source>
        <strain evidence="2">DSM 24091</strain>
    </source>
</reference>
<sequence>MKFRFNNVDTISALNRGLIDFFGKYIETKSAGKDDADFWSPQNNFNLPRNDSYEPWLYSMFSYRIQTILGLSKVSDNQYNVKVMLETNIDSASTMVYAIQNYIIKETSSGLKMQDILGFRLDNENYQFKEDQYFDFYYPKDYPFSAKDIDQINNYVRKIETYFGKELPFKLRYIYAPGCEALFYMRGYDYVANMMSTKSTVCGLTDPKNRILFSSDAMLHKHELLRLLTVLYPKYPAIVMDGFTNLVGGAAGKPIMYHLRKLAPYILENPKILDDLNAFYYYDDETNPHFVFNAIATNYFIEKKGEQALKEFMRREDSRKDDVASFLKKYCGVEDVKSFFLQQFKTYADTERDLEFINIL</sequence>
<gene>
    <name evidence="1" type="ORF">SAMN05660841_02971</name>
</gene>
<dbReference type="EMBL" id="FUZF01000014">
    <property type="protein sequence ID" value="SKB90505.1"/>
    <property type="molecule type" value="Genomic_DNA"/>
</dbReference>
<protein>
    <submittedName>
        <fullName evidence="1">Uncharacterized protein</fullName>
    </submittedName>
</protein>
<dbReference type="OrthoDB" id="788362at2"/>
<dbReference type="AlphaFoldDB" id="A0A1T5F2U6"/>
<accession>A0A1T5F2U6</accession>
<dbReference type="Proteomes" id="UP000190150">
    <property type="component" value="Unassembled WGS sequence"/>
</dbReference>
<keyword evidence="2" id="KW-1185">Reference proteome</keyword>
<organism evidence="1 2">
    <name type="scientific">Sphingobacterium nematocida</name>
    <dbReference type="NCBI Taxonomy" id="1513896"/>
    <lineage>
        <taxon>Bacteria</taxon>
        <taxon>Pseudomonadati</taxon>
        <taxon>Bacteroidota</taxon>
        <taxon>Sphingobacteriia</taxon>
        <taxon>Sphingobacteriales</taxon>
        <taxon>Sphingobacteriaceae</taxon>
        <taxon>Sphingobacterium</taxon>
    </lineage>
</organism>
<evidence type="ECO:0000313" key="2">
    <source>
        <dbReference type="Proteomes" id="UP000190150"/>
    </source>
</evidence>